<feature type="transmembrane region" description="Helical" evidence="6">
    <location>
        <begin position="639"/>
        <end position="665"/>
    </location>
</feature>
<comment type="subcellular location">
    <subcellularLocation>
        <location evidence="1">Cell membrane</location>
        <topology evidence="1">Multi-pass membrane protein</topology>
    </subcellularLocation>
</comment>
<evidence type="ECO:0000313" key="8">
    <source>
        <dbReference type="EMBL" id="GER04434.1"/>
    </source>
</evidence>
<accession>A0A5A7N9H7</accession>
<dbReference type="PANTHER" id="PTHR30287:SF1">
    <property type="entry name" value="INNER MEMBRANE PROTEIN"/>
    <property type="match status" value="1"/>
</dbReference>
<feature type="transmembrane region" description="Helical" evidence="6">
    <location>
        <begin position="185"/>
        <end position="211"/>
    </location>
</feature>
<reference evidence="8 9" key="1">
    <citation type="submission" date="2019-09" db="EMBL/GenBank/DDBJ databases">
        <title>NBRP : Genome information of microbial organism related human and environment.</title>
        <authorList>
            <person name="Hattori M."/>
            <person name="Oshima K."/>
            <person name="Inaba H."/>
            <person name="Suda W."/>
            <person name="Sakamoto M."/>
            <person name="Iino T."/>
            <person name="Kitahara M."/>
            <person name="Oshida Y."/>
            <person name="Iida T."/>
            <person name="Kudo T."/>
            <person name="Itoh T."/>
            <person name="Ohkuma M."/>
        </authorList>
    </citation>
    <scope>NUCLEOTIDE SEQUENCE [LARGE SCALE GENOMIC DNA]</scope>
    <source>
        <strain evidence="8 9">Q-1</strain>
    </source>
</reference>
<dbReference type="PANTHER" id="PTHR30287">
    <property type="entry name" value="MEMBRANE COMPONENT OF PREDICTED ABC SUPERFAMILY METABOLITE UPTAKE TRANSPORTER"/>
    <property type="match status" value="1"/>
</dbReference>
<dbReference type="Pfam" id="PF02687">
    <property type="entry name" value="FtsX"/>
    <property type="match status" value="2"/>
</dbReference>
<feature type="domain" description="ABC3 transporter permease C-terminal" evidence="7">
    <location>
        <begin position="556"/>
        <end position="666"/>
    </location>
</feature>
<evidence type="ECO:0000256" key="5">
    <source>
        <dbReference type="ARBA" id="ARBA00023136"/>
    </source>
</evidence>
<sequence>MDFELRAFITNEPDRANFGFELGPAAIFDLGALPQTGLIQPGSLVTYVYKLRMAPDIDIKAWEKEARSTHDGAGWRIRTRDNSAPNIRRVIDQMGSFLTLVGLTALLVGGVGVGNAVRAYLDRKSDTIATLKVLGATGWMIFAIYLVQVMALASIAVLAGLAIGAGLPFLLQDFISDRLPVPPLFGFYAAPLFSAVIYGYLITFAFAIWPLGRARDIPAQRLFRTMVADQASRLRPVYLLMLVVSIVLIIAAGMLFSEERLLAGGFILAAGVSLLVLRGAGALVARLAALVPRVHSPGLRLAIANLHRPGAATGPVVVSLGLGLTLFVMMALVEGNMTREVNGQIPQNAPAFFFVDIQPWQYDDFVSAARDIPGVDGLEAVPSLRGTITKINETPAEDWDTSEGSGWVLRGDRSLSYAVDLPEENKLVAGEWWAADYQGPPLISFSAEEARELGIGVGDRMTLSILGREIEAEIASLRELEWGSLQFNFVILFDPHTLKSAPHSYMATLEAPGEAEALAYRRLTDQFPNVTAVRIKDVLQSVSDILGTVAAAVRAMAAVTIFAGILVLAGAMAAGYRNRVYDSVVMKVLGATRPNILRAYILEYILLGSVTAFVALLLGGFGGYLVIAYVLKINFVLMLWPMVIIAVFSMAITVIFGLFSTWSALSVRPARLLRAA</sequence>
<comment type="caution">
    <text evidence="8">The sequence shown here is derived from an EMBL/GenBank/DDBJ whole genome shotgun (WGS) entry which is preliminary data.</text>
</comment>
<dbReference type="InterPro" id="IPR038766">
    <property type="entry name" value="Membrane_comp_ABC_pdt"/>
</dbReference>
<dbReference type="GO" id="GO:0016740">
    <property type="term" value="F:transferase activity"/>
    <property type="evidence" value="ECO:0007669"/>
    <property type="project" value="UniProtKB-KW"/>
</dbReference>
<feature type="transmembrane region" description="Helical" evidence="6">
    <location>
        <begin position="555"/>
        <end position="576"/>
    </location>
</feature>
<evidence type="ECO:0000256" key="1">
    <source>
        <dbReference type="ARBA" id="ARBA00004651"/>
    </source>
</evidence>
<dbReference type="EMBL" id="BKCN01000010">
    <property type="protein sequence ID" value="GER04434.1"/>
    <property type="molecule type" value="Genomic_DNA"/>
</dbReference>
<keyword evidence="5 6" id="KW-0472">Membrane</keyword>
<keyword evidence="2" id="KW-1003">Cell membrane</keyword>
<keyword evidence="4 6" id="KW-1133">Transmembrane helix</keyword>
<name>A0A5A7N9H7_9PROT</name>
<keyword evidence="8" id="KW-0808">Transferase</keyword>
<evidence type="ECO:0000256" key="6">
    <source>
        <dbReference type="SAM" id="Phobius"/>
    </source>
</evidence>
<dbReference type="Proteomes" id="UP000324996">
    <property type="component" value="Unassembled WGS sequence"/>
</dbReference>
<feature type="transmembrane region" description="Helical" evidence="6">
    <location>
        <begin position="597"/>
        <end position="627"/>
    </location>
</feature>
<feature type="transmembrane region" description="Helical" evidence="6">
    <location>
        <begin position="237"/>
        <end position="256"/>
    </location>
</feature>
<feature type="transmembrane region" description="Helical" evidence="6">
    <location>
        <begin position="97"/>
        <end position="121"/>
    </location>
</feature>
<proteinExistence type="predicted"/>
<keyword evidence="3 6" id="KW-0812">Transmembrane</keyword>
<evidence type="ECO:0000259" key="7">
    <source>
        <dbReference type="Pfam" id="PF02687"/>
    </source>
</evidence>
<evidence type="ECO:0000256" key="3">
    <source>
        <dbReference type="ARBA" id="ARBA00022692"/>
    </source>
</evidence>
<feature type="domain" description="ABC3 transporter permease C-terminal" evidence="7">
    <location>
        <begin position="101"/>
        <end position="217"/>
    </location>
</feature>
<feature type="transmembrane region" description="Helical" evidence="6">
    <location>
        <begin position="310"/>
        <end position="333"/>
    </location>
</feature>
<evidence type="ECO:0000256" key="4">
    <source>
        <dbReference type="ARBA" id="ARBA00022989"/>
    </source>
</evidence>
<organism evidence="8 9">
    <name type="scientific">Iodidimonas nitroreducens</name>
    <dbReference type="NCBI Taxonomy" id="1236968"/>
    <lineage>
        <taxon>Bacteria</taxon>
        <taxon>Pseudomonadati</taxon>
        <taxon>Pseudomonadota</taxon>
        <taxon>Alphaproteobacteria</taxon>
        <taxon>Iodidimonadales</taxon>
        <taxon>Iodidimonadaceae</taxon>
        <taxon>Iodidimonas</taxon>
    </lineage>
</organism>
<dbReference type="GO" id="GO:0005886">
    <property type="term" value="C:plasma membrane"/>
    <property type="evidence" value="ECO:0007669"/>
    <property type="project" value="UniProtKB-SubCell"/>
</dbReference>
<feature type="transmembrane region" description="Helical" evidence="6">
    <location>
        <begin position="142"/>
        <end position="165"/>
    </location>
</feature>
<evidence type="ECO:0000313" key="9">
    <source>
        <dbReference type="Proteomes" id="UP000324996"/>
    </source>
</evidence>
<evidence type="ECO:0000256" key="2">
    <source>
        <dbReference type="ARBA" id="ARBA00022475"/>
    </source>
</evidence>
<keyword evidence="9" id="KW-1185">Reference proteome</keyword>
<feature type="transmembrane region" description="Helical" evidence="6">
    <location>
        <begin position="262"/>
        <end position="289"/>
    </location>
</feature>
<dbReference type="RefSeq" id="WP_313981174.1">
    <property type="nucleotide sequence ID" value="NZ_BKCN01000010.1"/>
</dbReference>
<gene>
    <name evidence="8" type="ORF">JCM17846_21160</name>
</gene>
<dbReference type="InterPro" id="IPR003838">
    <property type="entry name" value="ABC3_permease_C"/>
</dbReference>
<dbReference type="AlphaFoldDB" id="A0A5A7N9H7"/>
<protein>
    <submittedName>
        <fullName evidence="8">Glycosyl transferase family 1</fullName>
    </submittedName>
</protein>